<evidence type="ECO:0000313" key="2">
    <source>
        <dbReference type="EMBL" id="QNM83525.1"/>
    </source>
</evidence>
<dbReference type="KEGG" id="ssau:H8M03_04120"/>
<dbReference type="Pfam" id="PF07027">
    <property type="entry name" value="DUF1318"/>
    <property type="match status" value="1"/>
</dbReference>
<dbReference type="InterPro" id="IPR008309">
    <property type="entry name" value="YdbL"/>
</dbReference>
<dbReference type="EMBL" id="CP060697">
    <property type="protein sequence ID" value="QNM83525.1"/>
    <property type="molecule type" value="Genomic_DNA"/>
</dbReference>
<accession>A0A7G9L4H6</accession>
<gene>
    <name evidence="2" type="ORF">H8M03_04120</name>
</gene>
<sequence>MILARLIGAIVVAVAVPALAQDTSALVQARQAGVIGERFDGYLGHAATASDAVRRQAASINIRRRSLYTGLAQRRGVTVQEVGITAGCELLAGVRTGEIYMLSDGVWRKRQPGQPAAVPDYCG</sequence>
<name>A0A7G9L4H6_9SPHN</name>
<keyword evidence="3" id="KW-1185">Reference proteome</keyword>
<organism evidence="2 3">
    <name type="scientific">Sphingomonas sabuli</name>
    <dbReference type="NCBI Taxonomy" id="2764186"/>
    <lineage>
        <taxon>Bacteria</taxon>
        <taxon>Pseudomonadati</taxon>
        <taxon>Pseudomonadota</taxon>
        <taxon>Alphaproteobacteria</taxon>
        <taxon>Sphingomonadales</taxon>
        <taxon>Sphingomonadaceae</taxon>
        <taxon>Sphingomonas</taxon>
    </lineage>
</organism>
<dbReference type="Proteomes" id="UP000515861">
    <property type="component" value="Chromosome"/>
</dbReference>
<feature type="signal peptide" evidence="1">
    <location>
        <begin position="1"/>
        <end position="20"/>
    </location>
</feature>
<evidence type="ECO:0000256" key="1">
    <source>
        <dbReference type="SAM" id="SignalP"/>
    </source>
</evidence>
<keyword evidence="1" id="KW-0732">Signal</keyword>
<protein>
    <submittedName>
        <fullName evidence="2">YdbL family protein</fullName>
    </submittedName>
</protein>
<dbReference type="RefSeq" id="WP_187480480.1">
    <property type="nucleotide sequence ID" value="NZ_CP060697.1"/>
</dbReference>
<proteinExistence type="predicted"/>
<reference evidence="2 3" key="1">
    <citation type="submission" date="2020-08" db="EMBL/GenBank/DDBJ databases">
        <title>Sphingomonas sp. sand1-3 16S ribosomal RNA gene Genome sequencing and assembly.</title>
        <authorList>
            <person name="Kang M."/>
        </authorList>
    </citation>
    <scope>NUCLEOTIDE SEQUENCE [LARGE SCALE GENOMIC DNA]</scope>
    <source>
        <strain evidence="3">sand1-3</strain>
    </source>
</reference>
<feature type="chain" id="PRO_5028864708" evidence="1">
    <location>
        <begin position="21"/>
        <end position="123"/>
    </location>
</feature>
<evidence type="ECO:0000313" key="3">
    <source>
        <dbReference type="Proteomes" id="UP000515861"/>
    </source>
</evidence>
<dbReference type="AlphaFoldDB" id="A0A7G9L4H6"/>